<accession>A0A6C0DAE1</accession>
<dbReference type="PANTHER" id="PTHR45672">
    <property type="entry name" value="PROTEIN DISULFIDE-ISOMERASE C17H9.14C-RELATED"/>
    <property type="match status" value="1"/>
</dbReference>
<dbReference type="CDD" id="cd02961">
    <property type="entry name" value="PDI_a_family"/>
    <property type="match status" value="1"/>
</dbReference>
<dbReference type="PROSITE" id="PS51352">
    <property type="entry name" value="THIOREDOXIN_2"/>
    <property type="match status" value="1"/>
</dbReference>
<dbReference type="SUPFAM" id="SSF52833">
    <property type="entry name" value="Thioredoxin-like"/>
    <property type="match status" value="1"/>
</dbReference>
<dbReference type="InterPro" id="IPR051063">
    <property type="entry name" value="PDI"/>
</dbReference>
<feature type="domain" description="Thioredoxin" evidence="1">
    <location>
        <begin position="1"/>
        <end position="118"/>
    </location>
</feature>
<protein>
    <recommendedName>
        <fullName evidence="1">Thioredoxin domain-containing protein</fullName>
    </recommendedName>
</protein>
<sequence>MDSFQKYLKYKEKYLNLKNSLSLQNGGGTNKPELYLFKAEWCGHCKAFKQDWDQLKNHQDVKNKINFVTMDADKNKKEITDWKIEGFPTLILKNGDTATEYNGKRTIPELIKFINTTI</sequence>
<organism evidence="2">
    <name type="scientific">viral metagenome</name>
    <dbReference type="NCBI Taxonomy" id="1070528"/>
    <lineage>
        <taxon>unclassified sequences</taxon>
        <taxon>metagenomes</taxon>
        <taxon>organismal metagenomes</taxon>
    </lineage>
</organism>
<dbReference type="AlphaFoldDB" id="A0A6C0DAE1"/>
<reference evidence="2" key="1">
    <citation type="journal article" date="2020" name="Nature">
        <title>Giant virus diversity and host interactions through global metagenomics.</title>
        <authorList>
            <person name="Schulz F."/>
            <person name="Roux S."/>
            <person name="Paez-Espino D."/>
            <person name="Jungbluth S."/>
            <person name="Walsh D.A."/>
            <person name="Denef V.J."/>
            <person name="McMahon K.D."/>
            <person name="Konstantinidis K.T."/>
            <person name="Eloe-Fadrosh E.A."/>
            <person name="Kyrpides N.C."/>
            <person name="Woyke T."/>
        </authorList>
    </citation>
    <scope>NUCLEOTIDE SEQUENCE</scope>
    <source>
        <strain evidence="2">GVMAG-M-3300023174-131</strain>
    </source>
</reference>
<proteinExistence type="predicted"/>
<dbReference type="InterPro" id="IPR036249">
    <property type="entry name" value="Thioredoxin-like_sf"/>
</dbReference>
<evidence type="ECO:0000259" key="1">
    <source>
        <dbReference type="PROSITE" id="PS51352"/>
    </source>
</evidence>
<evidence type="ECO:0000313" key="2">
    <source>
        <dbReference type="EMBL" id="QHT13352.1"/>
    </source>
</evidence>
<dbReference type="EMBL" id="MN739566">
    <property type="protein sequence ID" value="QHT13352.1"/>
    <property type="molecule type" value="Genomic_DNA"/>
</dbReference>
<dbReference type="GO" id="GO:0003756">
    <property type="term" value="F:protein disulfide isomerase activity"/>
    <property type="evidence" value="ECO:0007669"/>
    <property type="project" value="TreeGrafter"/>
</dbReference>
<name>A0A6C0DAE1_9ZZZZ</name>
<dbReference type="Pfam" id="PF00085">
    <property type="entry name" value="Thioredoxin"/>
    <property type="match status" value="1"/>
</dbReference>
<dbReference type="GO" id="GO:0005783">
    <property type="term" value="C:endoplasmic reticulum"/>
    <property type="evidence" value="ECO:0007669"/>
    <property type="project" value="TreeGrafter"/>
</dbReference>
<dbReference type="InterPro" id="IPR013766">
    <property type="entry name" value="Thioredoxin_domain"/>
</dbReference>
<dbReference type="Gene3D" id="3.40.30.10">
    <property type="entry name" value="Glutaredoxin"/>
    <property type="match status" value="1"/>
</dbReference>
<dbReference type="GO" id="GO:0006457">
    <property type="term" value="P:protein folding"/>
    <property type="evidence" value="ECO:0007669"/>
    <property type="project" value="TreeGrafter"/>
</dbReference>